<comment type="caution">
    <text evidence="1">The sequence shown here is derived from an EMBL/GenBank/DDBJ whole genome shotgun (WGS) entry which is preliminary data.</text>
</comment>
<organism evidence="1 2">
    <name type="scientific">Desulfitobacterium hafniense DP7</name>
    <dbReference type="NCBI Taxonomy" id="537010"/>
    <lineage>
        <taxon>Bacteria</taxon>
        <taxon>Bacillati</taxon>
        <taxon>Bacillota</taxon>
        <taxon>Clostridia</taxon>
        <taxon>Eubacteriales</taxon>
        <taxon>Desulfitobacteriaceae</taxon>
        <taxon>Desulfitobacterium</taxon>
    </lineage>
</organism>
<accession>G9XMT6</accession>
<evidence type="ECO:0000313" key="1">
    <source>
        <dbReference type="EMBL" id="EHL07116.1"/>
    </source>
</evidence>
<dbReference type="EMBL" id="AFZX01000052">
    <property type="protein sequence ID" value="EHL07116.1"/>
    <property type="molecule type" value="Genomic_DNA"/>
</dbReference>
<name>G9XMT6_DESHA</name>
<evidence type="ECO:0000313" key="2">
    <source>
        <dbReference type="Proteomes" id="UP000004416"/>
    </source>
</evidence>
<proteinExistence type="predicted"/>
<dbReference type="Proteomes" id="UP000004416">
    <property type="component" value="Unassembled WGS sequence"/>
</dbReference>
<dbReference type="AlphaFoldDB" id="G9XMT6"/>
<reference evidence="1 2" key="1">
    <citation type="submission" date="2011-08" db="EMBL/GenBank/DDBJ databases">
        <authorList>
            <person name="Weinstock G."/>
            <person name="Sodergren E."/>
            <person name="Clifton S."/>
            <person name="Fulton L."/>
            <person name="Fulton B."/>
            <person name="Courtney L."/>
            <person name="Fronick C."/>
            <person name="Harrison M."/>
            <person name="Strong C."/>
            <person name="Farmer C."/>
            <person name="Delahaunty K."/>
            <person name="Markovic C."/>
            <person name="Hall O."/>
            <person name="Minx P."/>
            <person name="Tomlinson C."/>
            <person name="Mitreva M."/>
            <person name="Hou S."/>
            <person name="Chen J."/>
            <person name="Wollam A."/>
            <person name="Pepin K.H."/>
            <person name="Johnson M."/>
            <person name="Bhonagiri V."/>
            <person name="Zhang X."/>
            <person name="Suruliraj S."/>
            <person name="Warren W."/>
            <person name="Chinwalla A."/>
            <person name="Mardis E.R."/>
            <person name="Wilson R.K."/>
        </authorList>
    </citation>
    <scope>NUCLEOTIDE SEQUENCE [LARGE SCALE GENOMIC DNA]</scope>
    <source>
        <strain evidence="1 2">DP7</strain>
    </source>
</reference>
<protein>
    <submittedName>
        <fullName evidence="1">Uncharacterized protein</fullName>
    </submittedName>
</protein>
<sequence>MRTTVFFPPPITPNSSIRDKVRDYTGQFPFAKIADIDGYVAQTIARKRLCQRIPWGTAHDPMDLQAATSSSSSPLAFCSFSLQGFWRAWLSHPSPTTNRLYTPSYGSIQPVALSAARFTAR</sequence>
<dbReference type="HOGENOM" id="CLU_2034281_0_0_9"/>
<gene>
    <name evidence="1" type="ORF">HMPREF0322_02274</name>
</gene>